<dbReference type="Proteomes" id="UP001652740">
    <property type="component" value="Unplaced"/>
</dbReference>
<evidence type="ECO:0000313" key="9">
    <source>
        <dbReference type="RefSeq" id="XP_026756800.2"/>
    </source>
</evidence>
<gene>
    <name evidence="9" type="primary">LOC113516572</name>
</gene>
<keyword evidence="5" id="KW-0325">Glycoprotein</keyword>
<evidence type="ECO:0000256" key="2">
    <source>
        <dbReference type="ARBA" id="ARBA00008960"/>
    </source>
</evidence>
<dbReference type="InterPro" id="IPR031420">
    <property type="entry name" value="UPF0669"/>
</dbReference>
<keyword evidence="7" id="KW-1133">Transmembrane helix</keyword>
<dbReference type="InParanoid" id="A0A6J1WNP2"/>
<feature type="transmembrane region" description="Helical" evidence="7">
    <location>
        <begin position="37"/>
        <end position="58"/>
    </location>
</feature>
<comment type="subcellular location">
    <subcellularLocation>
        <location evidence="1">Secreted</location>
    </subcellularLocation>
</comment>
<evidence type="ECO:0000256" key="3">
    <source>
        <dbReference type="ARBA" id="ARBA00022525"/>
    </source>
</evidence>
<evidence type="ECO:0000256" key="7">
    <source>
        <dbReference type="SAM" id="Phobius"/>
    </source>
</evidence>
<comment type="similarity">
    <text evidence="2">Belongs to the UPF0669 family.</text>
</comment>
<dbReference type="PANTHER" id="PTHR31703:SF2">
    <property type="entry name" value="UPF0669 PROTEIN C6ORF120"/>
    <property type="match status" value="1"/>
</dbReference>
<protein>
    <submittedName>
        <fullName evidence="9">UPF0669 protein C6orf120 homolog</fullName>
    </submittedName>
</protein>
<keyword evidence="8" id="KW-1185">Reference proteome</keyword>
<reference evidence="9" key="1">
    <citation type="submission" date="2025-08" db="UniProtKB">
        <authorList>
            <consortium name="RefSeq"/>
        </authorList>
    </citation>
    <scope>IDENTIFICATION</scope>
    <source>
        <tissue evidence="9">Whole larvae</tissue>
    </source>
</reference>
<evidence type="ECO:0000256" key="1">
    <source>
        <dbReference type="ARBA" id="ARBA00004613"/>
    </source>
</evidence>
<evidence type="ECO:0000256" key="4">
    <source>
        <dbReference type="ARBA" id="ARBA00022729"/>
    </source>
</evidence>
<dbReference type="GO" id="GO:0005576">
    <property type="term" value="C:extracellular region"/>
    <property type="evidence" value="ECO:0007669"/>
    <property type="project" value="UniProtKB-SubCell"/>
</dbReference>
<dbReference type="PANTHER" id="PTHR31703">
    <property type="entry name" value="UPF0669 PROTEIN C6ORF120"/>
    <property type="match status" value="1"/>
</dbReference>
<proteinExistence type="inferred from homology"/>
<dbReference type="Pfam" id="PF17065">
    <property type="entry name" value="UPF0669"/>
    <property type="match status" value="1"/>
</dbReference>
<evidence type="ECO:0000256" key="5">
    <source>
        <dbReference type="ARBA" id="ARBA00023180"/>
    </source>
</evidence>
<name>A0A6J1WNP2_GALME</name>
<dbReference type="AlphaFoldDB" id="A0A6J1WNP2"/>
<keyword evidence="4" id="KW-0732">Signal</keyword>
<evidence type="ECO:0000256" key="6">
    <source>
        <dbReference type="SAM" id="MobiDB-lite"/>
    </source>
</evidence>
<keyword evidence="3" id="KW-0964">Secreted</keyword>
<dbReference type="KEGG" id="gmw:113516572"/>
<dbReference type="OrthoDB" id="10046613at2759"/>
<keyword evidence="7" id="KW-0812">Transmembrane</keyword>
<accession>A0A6J1WNP2</accession>
<dbReference type="GeneID" id="113516572"/>
<sequence length="225" mass="25193">MTVTVFNCPRLGAKRGNKFLHCLRLQNSKLSIMRREFILVFLGIICISTLSSLLSGYVQIETDKVLLDTVVGAVGAGNFSYWQLGHTGPLLVELTSLSGDADLYVSDSIRPSYEVDRNNFSSATCGPDMVNIPADFPRPIGIGVFGHWSHIFSEYSIQVFLDTSTVLSEEQVLAIEKAHQGNTERSDQDKKSREKQVQKKTDEENKPRLMKLLSILDMIFETFVL</sequence>
<dbReference type="RefSeq" id="XP_026756800.2">
    <property type="nucleotide sequence ID" value="XM_026900999.3"/>
</dbReference>
<organism evidence="8 9">
    <name type="scientific">Galleria mellonella</name>
    <name type="common">Greater wax moth</name>
    <dbReference type="NCBI Taxonomy" id="7137"/>
    <lineage>
        <taxon>Eukaryota</taxon>
        <taxon>Metazoa</taxon>
        <taxon>Ecdysozoa</taxon>
        <taxon>Arthropoda</taxon>
        <taxon>Hexapoda</taxon>
        <taxon>Insecta</taxon>
        <taxon>Pterygota</taxon>
        <taxon>Neoptera</taxon>
        <taxon>Endopterygota</taxon>
        <taxon>Lepidoptera</taxon>
        <taxon>Glossata</taxon>
        <taxon>Ditrysia</taxon>
        <taxon>Pyraloidea</taxon>
        <taxon>Pyralidae</taxon>
        <taxon>Galleriinae</taxon>
        <taxon>Galleria</taxon>
    </lineage>
</organism>
<feature type="region of interest" description="Disordered" evidence="6">
    <location>
        <begin position="178"/>
        <end position="204"/>
    </location>
</feature>
<keyword evidence="7" id="KW-0472">Membrane</keyword>
<evidence type="ECO:0000313" key="8">
    <source>
        <dbReference type="Proteomes" id="UP001652740"/>
    </source>
</evidence>